<evidence type="ECO:0000256" key="1">
    <source>
        <dbReference type="ARBA" id="ARBA00023054"/>
    </source>
</evidence>
<dbReference type="EMBL" id="JBANAX010000018">
    <property type="protein sequence ID" value="KAL1225768.1"/>
    <property type="molecule type" value="Genomic_DNA"/>
</dbReference>
<evidence type="ECO:0000313" key="4">
    <source>
        <dbReference type="Proteomes" id="UP001558713"/>
    </source>
</evidence>
<name>A0ABD1C8H5_CARAN</name>
<dbReference type="AlphaFoldDB" id="A0ABD1C8H5"/>
<dbReference type="InterPro" id="IPR050804">
    <property type="entry name" value="MCC"/>
</dbReference>
<protein>
    <submittedName>
        <fullName evidence="3">MATH domain and coiled-coil domain-containing protein</fullName>
    </submittedName>
</protein>
<dbReference type="Gene3D" id="2.60.210.10">
    <property type="entry name" value="Apoptosis, Tumor Necrosis Factor Receptor Associated Protein 2, Chain A"/>
    <property type="match status" value="1"/>
</dbReference>
<evidence type="ECO:0000313" key="3">
    <source>
        <dbReference type="EMBL" id="KAL1225768.1"/>
    </source>
</evidence>
<dbReference type="Pfam" id="PF22486">
    <property type="entry name" value="MATH_2"/>
    <property type="match status" value="1"/>
</dbReference>
<keyword evidence="4" id="KW-1185">Reference proteome</keyword>
<sequence length="324" mass="36886">MAKQVDKKFAWVIKNFSSLQCEKLYSAPVQIGDCKWRLLAYPSGDNVDNLSLFLEVADIESLPYGWGRFVKLRLTIVKQVSEEHSVLKETHRWFDQKVWGWGFVSMLPLAKLHDEKEGFLVNGELMIVAEVDALEVIDSLDESEGSEEATQPSKKVKLNDDGAMSRDFLEEASPGKESMHVNGFQVLPSQAESVRRIFERHPDIASGFRAKNQHLRKASMNFLLSLVETLCQSLQELSNEDIVEADIALTYLKDAGFKVDWLEKKLDLVREKKEKERSCLAKLQETGEFLLKLKQKCTELDALMEIEKAELSATRTPLSFEDVV</sequence>
<reference evidence="3 4" key="1">
    <citation type="submission" date="2024-04" db="EMBL/GenBank/DDBJ databases">
        <title>Genome assembly C_amara_ONT_v2.</title>
        <authorList>
            <person name="Yant L."/>
            <person name="Moore C."/>
            <person name="Slenker M."/>
        </authorList>
    </citation>
    <scope>NUCLEOTIDE SEQUENCE [LARGE SCALE GENOMIC DNA]</scope>
    <source>
        <tissue evidence="3">Leaf</tissue>
    </source>
</reference>
<accession>A0ABD1C8H5</accession>
<proteinExistence type="predicted"/>
<keyword evidence="1" id="KW-0175">Coiled coil</keyword>
<dbReference type="PANTHER" id="PTHR46236">
    <property type="entry name" value="TRAF-LIKE SUPERFAMILY PROTEIN"/>
    <property type="match status" value="1"/>
</dbReference>
<dbReference type="PANTHER" id="PTHR46236:SF33">
    <property type="entry name" value="MEPRIN AND TRAF-LIKE DOMAIN-CONTAINING PROTEIN-RELATED"/>
    <property type="match status" value="1"/>
</dbReference>
<comment type="caution">
    <text evidence="3">The sequence shown here is derived from an EMBL/GenBank/DDBJ whole genome shotgun (WGS) entry which is preliminary data.</text>
</comment>
<dbReference type="SMART" id="SM00061">
    <property type="entry name" value="MATH"/>
    <property type="match status" value="1"/>
</dbReference>
<dbReference type="SUPFAM" id="SSF49599">
    <property type="entry name" value="TRAF domain-like"/>
    <property type="match status" value="1"/>
</dbReference>
<dbReference type="Proteomes" id="UP001558713">
    <property type="component" value="Unassembled WGS sequence"/>
</dbReference>
<dbReference type="InterPro" id="IPR002083">
    <property type="entry name" value="MATH/TRAF_dom"/>
</dbReference>
<evidence type="ECO:0000259" key="2">
    <source>
        <dbReference type="PROSITE" id="PS50144"/>
    </source>
</evidence>
<feature type="domain" description="MATH" evidence="2">
    <location>
        <begin position="6"/>
        <end position="131"/>
    </location>
</feature>
<organism evidence="3 4">
    <name type="scientific">Cardamine amara subsp. amara</name>
    <dbReference type="NCBI Taxonomy" id="228776"/>
    <lineage>
        <taxon>Eukaryota</taxon>
        <taxon>Viridiplantae</taxon>
        <taxon>Streptophyta</taxon>
        <taxon>Embryophyta</taxon>
        <taxon>Tracheophyta</taxon>
        <taxon>Spermatophyta</taxon>
        <taxon>Magnoliopsida</taxon>
        <taxon>eudicotyledons</taxon>
        <taxon>Gunneridae</taxon>
        <taxon>Pentapetalae</taxon>
        <taxon>rosids</taxon>
        <taxon>malvids</taxon>
        <taxon>Brassicales</taxon>
        <taxon>Brassicaceae</taxon>
        <taxon>Cardamineae</taxon>
        <taxon>Cardamine</taxon>
    </lineage>
</organism>
<dbReference type="CDD" id="cd00121">
    <property type="entry name" value="MATH"/>
    <property type="match status" value="1"/>
</dbReference>
<dbReference type="PROSITE" id="PS50144">
    <property type="entry name" value="MATH"/>
    <property type="match status" value="1"/>
</dbReference>
<gene>
    <name evidence="3" type="ORF">V5N11_028172</name>
</gene>
<dbReference type="InterPro" id="IPR008974">
    <property type="entry name" value="TRAF-like"/>
</dbReference>